<proteinExistence type="inferred from homology"/>
<dbReference type="Gene3D" id="1.10.520.20">
    <property type="entry name" value="N-terminal domain of the delta subunit of the F1F0-ATP synthase"/>
    <property type="match status" value="1"/>
</dbReference>
<organism evidence="9">
    <name type="scientific">Fulvimarina pelagi</name>
    <dbReference type="NCBI Taxonomy" id="217511"/>
    <lineage>
        <taxon>Bacteria</taxon>
        <taxon>Pseudomonadati</taxon>
        <taxon>Pseudomonadota</taxon>
        <taxon>Alphaproteobacteria</taxon>
        <taxon>Hyphomicrobiales</taxon>
        <taxon>Aurantimonadaceae</taxon>
        <taxon>Fulvimarina</taxon>
    </lineage>
</organism>
<dbReference type="NCBIfam" id="NF004406">
    <property type="entry name" value="PRK05758.3-2"/>
    <property type="match status" value="1"/>
</dbReference>
<evidence type="ECO:0000256" key="2">
    <source>
        <dbReference type="ARBA" id="ARBA00022448"/>
    </source>
</evidence>
<dbReference type="SUPFAM" id="SSF47928">
    <property type="entry name" value="N-terminal domain of the delta subunit of the F1F0-ATP synthase"/>
    <property type="match status" value="1"/>
</dbReference>
<comment type="function">
    <text evidence="8">F(1)F(0) ATP synthase produces ATP from ADP in the presence of a proton or sodium gradient. F-type ATPases consist of two structural domains, F(1) containing the extramembraneous catalytic core and F(0) containing the membrane proton channel, linked together by a central stalk and a peripheral stalk. During catalysis, ATP synthesis in the catalytic domain of F(1) is coupled via a rotary mechanism of the central stalk subunits to proton translocation.</text>
</comment>
<comment type="function">
    <text evidence="8">This protein is part of the stalk that links CF(0) to CF(1). It either transmits conformational changes from CF(0) to CF(1) or is implicated in proton conduction.</text>
</comment>
<sequence>MAKSSSPVSEVADRYAQSLFDLAREDGSIETVESELDGFRDLIDENADVRRLVESPAFTADEQAKGVEAIVNSAQPSALTGNFLKVVARNRRLFVLPGMIRRFKQLAAAHRGEIEAEVITAKEMSDAERNELKDVLGTYAGKTVTLRERVDPSILGGLIVQVGSRMVDTSIRTKLNSLKLALKEVG</sequence>
<gene>
    <name evidence="8" type="primary">atpH</name>
</gene>
<dbReference type="InterPro" id="IPR020781">
    <property type="entry name" value="ATPase_OSCP/d_CS"/>
</dbReference>
<comment type="subcellular location">
    <subcellularLocation>
        <location evidence="8">Cell membrane</location>
        <topology evidence="8">Peripheral membrane protein</topology>
    </subcellularLocation>
    <subcellularLocation>
        <location evidence="1">Membrane</location>
    </subcellularLocation>
</comment>
<keyword evidence="6 8" id="KW-0139">CF(1)</keyword>
<dbReference type="OrthoDB" id="9796185at2"/>
<evidence type="ECO:0000256" key="3">
    <source>
        <dbReference type="ARBA" id="ARBA00022781"/>
    </source>
</evidence>
<dbReference type="EMBL" id="LC066395">
    <property type="protein sequence ID" value="BAT30927.1"/>
    <property type="molecule type" value="Genomic_DNA"/>
</dbReference>
<dbReference type="GO" id="GO:0046933">
    <property type="term" value="F:proton-transporting ATP synthase activity, rotational mechanism"/>
    <property type="evidence" value="ECO:0007669"/>
    <property type="project" value="UniProtKB-UniRule"/>
</dbReference>
<accession>A0A0P0Z919</accession>
<keyword evidence="8" id="KW-1003">Cell membrane</keyword>
<evidence type="ECO:0000256" key="5">
    <source>
        <dbReference type="ARBA" id="ARBA00023136"/>
    </source>
</evidence>
<dbReference type="RefSeq" id="WP_007067602.1">
    <property type="nucleotide sequence ID" value="NZ_BBWO01000012.1"/>
</dbReference>
<dbReference type="PANTHER" id="PTHR11910">
    <property type="entry name" value="ATP SYNTHASE DELTA CHAIN"/>
    <property type="match status" value="1"/>
</dbReference>
<dbReference type="PRINTS" id="PR00125">
    <property type="entry name" value="ATPASEDELTA"/>
</dbReference>
<comment type="similarity">
    <text evidence="8">Belongs to the ATPase delta chain family.</text>
</comment>
<evidence type="ECO:0000256" key="7">
    <source>
        <dbReference type="ARBA" id="ARBA00023310"/>
    </source>
</evidence>
<name>A0A0P0Z919_9HYPH</name>
<dbReference type="AlphaFoldDB" id="A0A0P0Z919"/>
<keyword evidence="2 8" id="KW-0813">Transport</keyword>
<evidence type="ECO:0000256" key="4">
    <source>
        <dbReference type="ARBA" id="ARBA00023065"/>
    </source>
</evidence>
<protein>
    <recommendedName>
        <fullName evidence="8">ATP synthase subunit delta</fullName>
    </recommendedName>
    <alternativeName>
        <fullName evidence="8">ATP synthase F(1) sector subunit delta</fullName>
    </alternativeName>
    <alternativeName>
        <fullName evidence="8">F-type ATPase subunit delta</fullName>
        <shortName evidence="8">F-ATPase subunit delta</shortName>
    </alternativeName>
</protein>
<dbReference type="HAMAP" id="MF_01416">
    <property type="entry name" value="ATP_synth_delta_bact"/>
    <property type="match status" value="1"/>
</dbReference>
<keyword evidence="3 8" id="KW-0375">Hydrogen ion transport</keyword>
<dbReference type="NCBIfam" id="TIGR01145">
    <property type="entry name" value="ATP_synt_delta"/>
    <property type="match status" value="1"/>
</dbReference>
<keyword evidence="5 8" id="KW-0472">Membrane</keyword>
<evidence type="ECO:0000313" key="9">
    <source>
        <dbReference type="EMBL" id="BAT30927.1"/>
    </source>
</evidence>
<dbReference type="NCBIfam" id="NF004402">
    <property type="entry name" value="PRK05758.2-2"/>
    <property type="match status" value="1"/>
</dbReference>
<reference evidence="9" key="1">
    <citation type="journal article" date="2015" name="Proc. Natl. Acad. Sci. U.S.A.">
        <title>Bacterial clade with the ribosomal RNA operon on a small plasmid rather than the chromosome.</title>
        <authorList>
            <person name="Anda M."/>
            <person name="Ohtsubo Y."/>
            <person name="Okubo T."/>
            <person name="Sugawara M."/>
            <person name="Nagata Y."/>
            <person name="Tsuda M."/>
            <person name="Minamisawa K."/>
            <person name="Mitsui H."/>
        </authorList>
    </citation>
    <scope>NUCLEOTIDE SEQUENCE</scope>
    <source>
        <strain evidence="9">DSM 15513</strain>
    </source>
</reference>
<dbReference type="InterPro" id="IPR026015">
    <property type="entry name" value="ATP_synth_OSCP/delta_N_sf"/>
</dbReference>
<keyword evidence="7 8" id="KW-0066">ATP synthesis</keyword>
<dbReference type="GO" id="GO:0005886">
    <property type="term" value="C:plasma membrane"/>
    <property type="evidence" value="ECO:0007669"/>
    <property type="project" value="UniProtKB-SubCell"/>
</dbReference>
<dbReference type="PROSITE" id="PS00389">
    <property type="entry name" value="ATPASE_DELTA"/>
    <property type="match status" value="1"/>
</dbReference>
<dbReference type="InterPro" id="IPR000711">
    <property type="entry name" value="ATPase_OSCP/dsu"/>
</dbReference>
<dbReference type="GO" id="GO:0045259">
    <property type="term" value="C:proton-transporting ATP synthase complex"/>
    <property type="evidence" value="ECO:0007669"/>
    <property type="project" value="UniProtKB-KW"/>
</dbReference>
<evidence type="ECO:0000256" key="1">
    <source>
        <dbReference type="ARBA" id="ARBA00004370"/>
    </source>
</evidence>
<dbReference type="Pfam" id="PF00213">
    <property type="entry name" value="OSCP"/>
    <property type="match status" value="1"/>
</dbReference>
<evidence type="ECO:0000256" key="6">
    <source>
        <dbReference type="ARBA" id="ARBA00023196"/>
    </source>
</evidence>
<evidence type="ECO:0000256" key="8">
    <source>
        <dbReference type="HAMAP-Rule" id="MF_01416"/>
    </source>
</evidence>
<keyword evidence="4 8" id="KW-0406">Ion transport</keyword>